<dbReference type="Pfam" id="PF02958">
    <property type="entry name" value="EcKL"/>
    <property type="match status" value="1"/>
</dbReference>
<dbReference type="PANTHER" id="PTHR11012">
    <property type="entry name" value="PROTEIN KINASE-LIKE DOMAIN-CONTAINING"/>
    <property type="match status" value="1"/>
</dbReference>
<evidence type="ECO:0000313" key="3">
    <source>
        <dbReference type="Proteomes" id="UP000095300"/>
    </source>
</evidence>
<name>A0A1I8Q896_STOCA</name>
<organism evidence="2 3">
    <name type="scientific">Stomoxys calcitrans</name>
    <name type="common">Stable fly</name>
    <name type="synonym">Conops calcitrans</name>
    <dbReference type="NCBI Taxonomy" id="35570"/>
    <lineage>
        <taxon>Eukaryota</taxon>
        <taxon>Metazoa</taxon>
        <taxon>Ecdysozoa</taxon>
        <taxon>Arthropoda</taxon>
        <taxon>Hexapoda</taxon>
        <taxon>Insecta</taxon>
        <taxon>Pterygota</taxon>
        <taxon>Neoptera</taxon>
        <taxon>Endopterygota</taxon>
        <taxon>Diptera</taxon>
        <taxon>Brachycera</taxon>
        <taxon>Muscomorpha</taxon>
        <taxon>Muscoidea</taxon>
        <taxon>Muscidae</taxon>
        <taxon>Stomoxys</taxon>
    </lineage>
</organism>
<dbReference type="Proteomes" id="UP000095300">
    <property type="component" value="Unassembled WGS sequence"/>
</dbReference>
<protein>
    <recommendedName>
        <fullName evidence="1">CHK kinase-like domain-containing protein</fullName>
    </recommendedName>
</protein>
<dbReference type="InterPro" id="IPR004119">
    <property type="entry name" value="EcKL"/>
</dbReference>
<proteinExistence type="predicted"/>
<dbReference type="PANTHER" id="PTHR11012:SF6">
    <property type="entry name" value="CHK DOMAIN OV1-RELATED"/>
    <property type="match status" value="1"/>
</dbReference>
<dbReference type="InterPro" id="IPR015897">
    <property type="entry name" value="CHK_kinase-like"/>
</dbReference>
<dbReference type="EnsemblMetazoa" id="SCAU014801-RA">
    <property type="protein sequence ID" value="SCAU014801-PA"/>
    <property type="gene ID" value="SCAU014801"/>
</dbReference>
<feature type="domain" description="CHK kinase-like" evidence="1">
    <location>
        <begin position="38"/>
        <end position="216"/>
    </location>
</feature>
<reference evidence="2" key="1">
    <citation type="submission" date="2020-05" db="UniProtKB">
        <authorList>
            <consortium name="EnsemblMetazoa"/>
        </authorList>
    </citation>
    <scope>IDENTIFICATION</scope>
    <source>
        <strain evidence="2">USDA</strain>
    </source>
</reference>
<dbReference type="Gene3D" id="3.90.1200.10">
    <property type="match status" value="1"/>
</dbReference>
<dbReference type="SUPFAM" id="SSF56112">
    <property type="entry name" value="Protein kinase-like (PK-like)"/>
    <property type="match status" value="1"/>
</dbReference>
<dbReference type="InterPro" id="IPR011009">
    <property type="entry name" value="Kinase-like_dom_sf"/>
</dbReference>
<evidence type="ECO:0000313" key="2">
    <source>
        <dbReference type="EnsemblMetazoa" id="SCAU014801-PA"/>
    </source>
</evidence>
<gene>
    <name evidence="2" type="primary">106087287</name>
</gene>
<dbReference type="OrthoDB" id="8250698at2759"/>
<dbReference type="VEuPathDB" id="VectorBase:SCAU014801"/>
<evidence type="ECO:0000259" key="1">
    <source>
        <dbReference type="SMART" id="SM00587"/>
    </source>
</evidence>
<accession>A0A1I8Q896</accession>
<sequence>MNFEIIPKFKALFETENKPKTFHPTSLKFPQSVTEDYVLFEDLQMKGYRPLQGGLSSPQMEAVLNNLAAFHAASVVEGNINQSVNQRMVKTPNKELQLLNNRIFHEHLRLYDLKDYEDKIKFLQSHFLEESSPSNSLEFQVLQVGNCCIDNMLFLLDAFGNVKDIAFINLDMCCYGNPVKDLLYLLLSSAINADKMNNFDYYIKYYHDQLVGYLKLLKFKRKIPKLWELQYDVIKNNKWVFEAVTQVLPLVLWDPSNSNESNLSEEEELPINDKFLKVMCAQDNYCQQIQKLLPWMEDKAFLEE</sequence>
<dbReference type="AlphaFoldDB" id="A0A1I8Q896"/>
<dbReference type="STRING" id="35570.A0A1I8Q896"/>
<dbReference type="SMART" id="SM00587">
    <property type="entry name" value="CHK"/>
    <property type="match status" value="1"/>
</dbReference>
<keyword evidence="3" id="KW-1185">Reference proteome</keyword>